<feature type="compositionally biased region" description="Low complexity" evidence="1">
    <location>
        <begin position="544"/>
        <end position="553"/>
    </location>
</feature>
<feature type="compositionally biased region" description="Pro residues" evidence="1">
    <location>
        <begin position="190"/>
        <end position="200"/>
    </location>
</feature>
<feature type="compositionally biased region" description="Acidic residues" evidence="1">
    <location>
        <begin position="480"/>
        <end position="494"/>
    </location>
</feature>
<feature type="region of interest" description="Disordered" evidence="1">
    <location>
        <begin position="755"/>
        <end position="774"/>
    </location>
</feature>
<feature type="region of interest" description="Disordered" evidence="1">
    <location>
        <begin position="663"/>
        <end position="696"/>
    </location>
</feature>
<organism evidence="3 4">
    <name type="scientific">Jaminaea rosea</name>
    <dbReference type="NCBI Taxonomy" id="1569628"/>
    <lineage>
        <taxon>Eukaryota</taxon>
        <taxon>Fungi</taxon>
        <taxon>Dikarya</taxon>
        <taxon>Basidiomycota</taxon>
        <taxon>Ustilaginomycotina</taxon>
        <taxon>Exobasidiomycetes</taxon>
        <taxon>Microstromatales</taxon>
        <taxon>Microstromatales incertae sedis</taxon>
        <taxon>Jaminaea</taxon>
    </lineage>
</organism>
<keyword evidence="4" id="KW-1185">Reference proteome</keyword>
<dbReference type="AlphaFoldDB" id="A0A316UT61"/>
<dbReference type="GeneID" id="37031056"/>
<evidence type="ECO:0000313" key="3">
    <source>
        <dbReference type="EMBL" id="PWN27083.1"/>
    </source>
</evidence>
<evidence type="ECO:0000256" key="1">
    <source>
        <dbReference type="SAM" id="MobiDB-lite"/>
    </source>
</evidence>
<keyword evidence="2" id="KW-1133">Transmembrane helix</keyword>
<keyword evidence="2" id="KW-0812">Transmembrane</keyword>
<feature type="compositionally biased region" description="Low complexity" evidence="1">
    <location>
        <begin position="667"/>
        <end position="686"/>
    </location>
</feature>
<name>A0A316UT61_9BASI</name>
<accession>A0A316UT61</accession>
<feature type="region of interest" description="Disordered" evidence="1">
    <location>
        <begin position="413"/>
        <end position="565"/>
    </location>
</feature>
<feature type="compositionally biased region" description="Polar residues" evidence="1">
    <location>
        <begin position="260"/>
        <end position="269"/>
    </location>
</feature>
<feature type="compositionally biased region" description="Basic and acidic residues" evidence="1">
    <location>
        <begin position="417"/>
        <end position="433"/>
    </location>
</feature>
<evidence type="ECO:0000313" key="4">
    <source>
        <dbReference type="Proteomes" id="UP000245884"/>
    </source>
</evidence>
<dbReference type="Proteomes" id="UP000245884">
    <property type="component" value="Unassembled WGS sequence"/>
</dbReference>
<protein>
    <submittedName>
        <fullName evidence="3">Uncharacterized protein</fullName>
    </submittedName>
</protein>
<dbReference type="RefSeq" id="XP_025361695.1">
    <property type="nucleotide sequence ID" value="XM_025509233.1"/>
</dbReference>
<keyword evidence="2" id="KW-0472">Membrane</keyword>
<sequence>MAPLPHLLNARAPEDASAAPSSLSPASVALITIGSLFLAAALIGSVLLYRWHQLRRRSERHLLPRHKSNSSAVRFSTSPAVNPTCYNEEDIGNLASSASFAVAPLPISQTLGPLASAYSNASLNGVAPRQYHQDEWRSSIIPPRQASIQYDPHSSFTTNCLRGLTQALDLPPSGSDLHHIKNTLSTSEPPSLPTPSPYLPILPAMQRSTSAFLSSTSESTTATREALSSRPSDSSLGGRSSAGETAATSVMAPEDAAQHQGKQAATTTSAATVLQPTSAHQVASAALILDGEPVDTTAPFMSDFHHTLLPCSPPGGNKQQGDAVDGDLSTLELVALSQQAPPKASATVSTAAALSSVARARRQRRKQPPTYQKSRDITASVSASQSISASIASRGATSSPWLGDSTSFVQEQWRVSTQDDSHDSQDAAADGHVHRTTSGRLPSFEACGPLLMETKPHKDEGAEPSMVEGRRPSGLGIVTSDEDDYGQDDGDNDTEASPTTAPSLQRRGQRRQHKRTNTSPIMQHGKWASSLSGTPQDAIARTKAAASPASSYPLPSPPPPIPTIVALSPAALRGDKDRSYSRPSSFAVQRDLQSPLDLLNQLGSPWDEQLARFPGPPVAVKEKGRLPASSSLPIEERGHGDVLSWRKTVTPYLDELDGDAGVQWSNPAPLSPRSTSPSLSPSISRSPSPPAAPTVPLSPSFRLRPLSLCAVTSLALPSGSVVGPGAPSAATAANIPYTVTRRISADVAAKRSSFMYHGSSSSRPPVGASGVVVR</sequence>
<evidence type="ECO:0000256" key="2">
    <source>
        <dbReference type="SAM" id="Phobius"/>
    </source>
</evidence>
<feature type="compositionally biased region" description="Basic residues" evidence="1">
    <location>
        <begin position="507"/>
        <end position="516"/>
    </location>
</feature>
<proteinExistence type="predicted"/>
<dbReference type="EMBL" id="KZ819669">
    <property type="protein sequence ID" value="PWN27083.1"/>
    <property type="molecule type" value="Genomic_DNA"/>
</dbReference>
<feature type="compositionally biased region" description="Polar residues" evidence="1">
    <location>
        <begin position="231"/>
        <end position="248"/>
    </location>
</feature>
<gene>
    <name evidence="3" type="ORF">BDZ90DRAFT_280011</name>
</gene>
<reference evidence="3 4" key="1">
    <citation type="journal article" date="2018" name="Mol. Biol. Evol.">
        <title>Broad Genomic Sampling Reveals a Smut Pathogenic Ancestry of the Fungal Clade Ustilaginomycotina.</title>
        <authorList>
            <person name="Kijpornyongpan T."/>
            <person name="Mondo S.J."/>
            <person name="Barry K."/>
            <person name="Sandor L."/>
            <person name="Lee J."/>
            <person name="Lipzen A."/>
            <person name="Pangilinan J."/>
            <person name="LaButti K."/>
            <person name="Hainaut M."/>
            <person name="Henrissat B."/>
            <person name="Grigoriev I.V."/>
            <person name="Spatafora J.W."/>
            <person name="Aime M.C."/>
        </authorList>
    </citation>
    <scope>NUCLEOTIDE SEQUENCE [LARGE SCALE GENOMIC DNA]</scope>
    <source>
        <strain evidence="3 4">MCA 5214</strain>
    </source>
</reference>
<feature type="transmembrane region" description="Helical" evidence="2">
    <location>
        <begin position="28"/>
        <end position="51"/>
    </location>
</feature>
<feature type="compositionally biased region" description="Low complexity" evidence="1">
    <location>
        <begin position="201"/>
        <end position="230"/>
    </location>
</feature>
<feature type="region of interest" description="Disordered" evidence="1">
    <location>
        <begin position="179"/>
        <end position="269"/>
    </location>
</feature>
<feature type="region of interest" description="Disordered" evidence="1">
    <location>
        <begin position="356"/>
        <end position="379"/>
    </location>
</feature>